<dbReference type="EMBL" id="CDSF01000079">
    <property type="protein sequence ID" value="CEO97278.1"/>
    <property type="molecule type" value="Genomic_DNA"/>
</dbReference>
<proteinExistence type="predicted"/>
<name>A0A0G4IPL7_PLABS</name>
<evidence type="ECO:0000313" key="2">
    <source>
        <dbReference type="EMBL" id="CEO97278.1"/>
    </source>
</evidence>
<dbReference type="AlphaFoldDB" id="A0A0G4IPL7"/>
<gene>
    <name evidence="2" type="ORF">PBRA_000623</name>
</gene>
<evidence type="ECO:0000313" key="3">
    <source>
        <dbReference type="Proteomes" id="UP000039324"/>
    </source>
</evidence>
<reference evidence="2 3" key="1">
    <citation type="submission" date="2015-02" db="EMBL/GenBank/DDBJ databases">
        <authorList>
            <person name="Chooi Y.-H."/>
        </authorList>
    </citation>
    <scope>NUCLEOTIDE SEQUENCE [LARGE SCALE GENOMIC DNA]</scope>
    <source>
        <strain evidence="2">E3</strain>
    </source>
</reference>
<evidence type="ECO:0000256" key="1">
    <source>
        <dbReference type="SAM" id="MobiDB-lite"/>
    </source>
</evidence>
<organism evidence="2 3">
    <name type="scientific">Plasmodiophora brassicae</name>
    <name type="common">Clubroot disease agent</name>
    <dbReference type="NCBI Taxonomy" id="37360"/>
    <lineage>
        <taxon>Eukaryota</taxon>
        <taxon>Sar</taxon>
        <taxon>Rhizaria</taxon>
        <taxon>Endomyxa</taxon>
        <taxon>Phytomyxea</taxon>
        <taxon>Plasmodiophorida</taxon>
        <taxon>Plasmodiophoridae</taxon>
        <taxon>Plasmodiophora</taxon>
    </lineage>
</organism>
<protein>
    <submittedName>
        <fullName evidence="2">Uncharacterized protein</fullName>
    </submittedName>
</protein>
<sequence>LPQRVCASAVPRPTMPTLSLVDRIRYLGSKTKKVRRSYRVLVEFHGIVVADPKETAWPDPGTPIICVVERNRKRFETSAGLVLPCSTISFNNAAVKFDSTLFSAGRDAYLMPKLYSVRFESLRKRHPFACTIDLAQFASLASLQVRTVMVPVAIGERDIARLRITIHMAPGLNFPALPHRRSSSLSAARSPHRSKPSMFDTSSGRCVVDDSQRQALDALIASHEGSLGSAAEDPVPDWSDLDAARPRVSDAFESGSFELRRRVTSLGSLGDHDYRSSFPGYTPGTTPTPLFSITERIQYGSISVAPTR</sequence>
<feature type="region of interest" description="Disordered" evidence="1">
    <location>
        <begin position="183"/>
        <end position="204"/>
    </location>
</feature>
<accession>A0A0G4IPL7</accession>
<dbReference type="Proteomes" id="UP000039324">
    <property type="component" value="Unassembled WGS sequence"/>
</dbReference>
<feature type="non-terminal residue" evidence="2">
    <location>
        <position position="1"/>
    </location>
</feature>
<keyword evidence="3" id="KW-1185">Reference proteome</keyword>